<evidence type="ECO:0000256" key="4">
    <source>
        <dbReference type="ARBA" id="ARBA00019232"/>
    </source>
</evidence>
<name>A0A212JPT6_9BACT</name>
<accession>A0A212JPT6</accession>
<dbReference type="Pfam" id="PF10502">
    <property type="entry name" value="Peptidase_S26"/>
    <property type="match status" value="2"/>
</dbReference>
<dbReference type="GO" id="GO:0004252">
    <property type="term" value="F:serine-type endopeptidase activity"/>
    <property type="evidence" value="ECO:0007669"/>
    <property type="project" value="InterPro"/>
</dbReference>
<feature type="transmembrane region" description="Helical" evidence="7">
    <location>
        <begin position="44"/>
        <end position="64"/>
    </location>
</feature>
<dbReference type="EC" id="3.4.21.89" evidence="3 7"/>
<evidence type="ECO:0000256" key="6">
    <source>
        <dbReference type="PIRSR" id="PIRSR600223-1"/>
    </source>
</evidence>
<dbReference type="CDD" id="cd06530">
    <property type="entry name" value="S26_SPase_I"/>
    <property type="match status" value="1"/>
</dbReference>
<keyword evidence="7" id="KW-0645">Protease</keyword>
<dbReference type="EMBL" id="FLUL01000001">
    <property type="protein sequence ID" value="SBW01466.1"/>
    <property type="molecule type" value="Genomic_DNA"/>
</dbReference>
<dbReference type="Gene3D" id="2.10.109.10">
    <property type="entry name" value="Umud Fragment, subunit A"/>
    <property type="match status" value="2"/>
</dbReference>
<evidence type="ECO:0000256" key="3">
    <source>
        <dbReference type="ARBA" id="ARBA00013208"/>
    </source>
</evidence>
<feature type="domain" description="Peptidase S26" evidence="8">
    <location>
        <begin position="77"/>
        <end position="257"/>
    </location>
</feature>
<feature type="active site" evidence="6">
    <location>
        <position position="107"/>
    </location>
</feature>
<keyword evidence="7" id="KW-0812">Transmembrane</keyword>
<keyword evidence="7" id="KW-1133">Transmembrane helix</keyword>
<dbReference type="PROSITE" id="PS00761">
    <property type="entry name" value="SPASE_I_3"/>
    <property type="match status" value="1"/>
</dbReference>
<dbReference type="AlphaFoldDB" id="A0A212JPT6"/>
<dbReference type="InterPro" id="IPR019533">
    <property type="entry name" value="Peptidase_S26"/>
</dbReference>
<dbReference type="PRINTS" id="PR00727">
    <property type="entry name" value="LEADERPTASE"/>
</dbReference>
<feature type="transmembrane region" description="Helical" evidence="7">
    <location>
        <begin position="76"/>
        <end position="98"/>
    </location>
</feature>
<dbReference type="SUPFAM" id="SSF51306">
    <property type="entry name" value="LexA/Signal peptidase"/>
    <property type="match status" value="2"/>
</dbReference>
<keyword evidence="5 7" id="KW-0378">Hydrolase</keyword>
<comment type="similarity">
    <text evidence="2 7">Belongs to the peptidase S26 family.</text>
</comment>
<evidence type="ECO:0000256" key="2">
    <source>
        <dbReference type="ARBA" id="ARBA00009370"/>
    </source>
</evidence>
<feature type="domain" description="Peptidase S26" evidence="8">
    <location>
        <begin position="437"/>
        <end position="471"/>
    </location>
</feature>
<dbReference type="RefSeq" id="WP_296949586.1">
    <property type="nucleotide sequence ID" value="NZ_LT599021.1"/>
</dbReference>
<reference evidence="9" key="1">
    <citation type="submission" date="2016-04" db="EMBL/GenBank/DDBJ databases">
        <authorList>
            <person name="Evans L.H."/>
            <person name="Alamgir A."/>
            <person name="Owens N."/>
            <person name="Weber N.D."/>
            <person name="Virtaneva K."/>
            <person name="Barbian K."/>
            <person name="Babar A."/>
            <person name="Rosenke K."/>
        </authorList>
    </citation>
    <scope>NUCLEOTIDE SEQUENCE</scope>
    <source>
        <strain evidence="9">86-2</strain>
    </source>
</reference>
<sequence length="493" mass="57247">MEKNSSNQQNKRERRKPGMKQWIYAILASVCCVAFVIWTGYWAVLILIPVFIDIYITKFVPWSRWKQSNNRQVKSILDWVDAILFALVGVYFINTFFFQNYQIPSSSLEKSLLVGDFLCVSKLSYGARSPMTPFSLPLMQHTFPFFGFKSYLEKPQLEYKRFKGTGHIERNDIVVFNYPSGDTVASKFQEVDYYVLCKEAGRSQVWTNKNTYGDILYRPVDRRENYVKRCIGLPGETISILGDTVYINGKPIQSPEKMQLLYCVQTNGTDISSAAFDDLGLSQEDKKRIGMYQDLSEVDSLSYVRSIFPKAKNGNPGLLYTGVNMTKEMVEEMKQKPFVEKVIPLNQFYKLANRMGQKFVQPTIYPITYDMQTQPGDLHPLWIPKKGETIKFDTDVDRKVATYIRCIKNYELNDFDYRDGKVYINGQQADSYTFKLDYYFMMGDNRDNSADSRVWGFVPEDHVVGKPLFIWLSLDKDKNGIRWNRLFTSGNKK</sequence>
<protein>
    <recommendedName>
        <fullName evidence="4 7">Signal peptidase I</fullName>
        <ecNumber evidence="3 7">3.4.21.89</ecNumber>
    </recommendedName>
</protein>
<comment type="catalytic activity">
    <reaction evidence="1 7">
        <text>Cleavage of hydrophobic, N-terminal signal or leader sequences from secreted and periplasmic proteins.</text>
        <dbReference type="EC" id="3.4.21.89"/>
    </reaction>
</comment>
<dbReference type="NCBIfam" id="TIGR02227">
    <property type="entry name" value="sigpep_I_bact"/>
    <property type="match status" value="1"/>
</dbReference>
<evidence type="ECO:0000256" key="1">
    <source>
        <dbReference type="ARBA" id="ARBA00000677"/>
    </source>
</evidence>
<comment type="subcellular location">
    <subcellularLocation>
        <location evidence="7">Membrane</location>
        <topology evidence="7">Single-pass type II membrane protein</topology>
    </subcellularLocation>
</comment>
<dbReference type="PANTHER" id="PTHR43390">
    <property type="entry name" value="SIGNAL PEPTIDASE I"/>
    <property type="match status" value="1"/>
</dbReference>
<dbReference type="GO" id="GO:0016020">
    <property type="term" value="C:membrane"/>
    <property type="evidence" value="ECO:0007669"/>
    <property type="project" value="UniProtKB-SubCell"/>
</dbReference>
<evidence type="ECO:0000313" key="9">
    <source>
        <dbReference type="EMBL" id="SBW01466.1"/>
    </source>
</evidence>
<feature type="transmembrane region" description="Helical" evidence="7">
    <location>
        <begin position="21"/>
        <end position="38"/>
    </location>
</feature>
<comment type="caution">
    <text evidence="7">Lacks conserved residue(s) required for the propagation of feature annotation.</text>
</comment>
<dbReference type="GO" id="GO:0009003">
    <property type="term" value="F:signal peptidase activity"/>
    <property type="evidence" value="ECO:0007669"/>
    <property type="project" value="UniProtKB-EC"/>
</dbReference>
<feature type="active site" evidence="6">
    <location>
        <position position="228"/>
    </location>
</feature>
<proteinExistence type="inferred from homology"/>
<evidence type="ECO:0000256" key="7">
    <source>
        <dbReference type="RuleBase" id="RU362042"/>
    </source>
</evidence>
<dbReference type="InterPro" id="IPR036286">
    <property type="entry name" value="LexA/Signal_pep-like_sf"/>
</dbReference>
<organism evidence="9">
    <name type="scientific">uncultured Dysgonomonas sp</name>
    <dbReference type="NCBI Taxonomy" id="206096"/>
    <lineage>
        <taxon>Bacteria</taxon>
        <taxon>Pseudomonadati</taxon>
        <taxon>Bacteroidota</taxon>
        <taxon>Bacteroidia</taxon>
        <taxon>Bacteroidales</taxon>
        <taxon>Dysgonomonadaceae</taxon>
        <taxon>Dysgonomonas</taxon>
        <taxon>environmental samples</taxon>
    </lineage>
</organism>
<gene>
    <name evidence="9" type="ORF">KL86DYS2_12043</name>
</gene>
<evidence type="ECO:0000259" key="8">
    <source>
        <dbReference type="Pfam" id="PF10502"/>
    </source>
</evidence>
<dbReference type="PANTHER" id="PTHR43390:SF1">
    <property type="entry name" value="CHLOROPLAST PROCESSING PEPTIDASE"/>
    <property type="match status" value="1"/>
</dbReference>
<dbReference type="InterPro" id="IPR019758">
    <property type="entry name" value="Pept_S26A_signal_pept_1_CS"/>
</dbReference>
<dbReference type="InterPro" id="IPR000223">
    <property type="entry name" value="Pept_S26A_signal_pept_1"/>
</dbReference>
<keyword evidence="7" id="KW-0472">Membrane</keyword>
<evidence type="ECO:0000256" key="5">
    <source>
        <dbReference type="ARBA" id="ARBA00022801"/>
    </source>
</evidence>
<dbReference type="GO" id="GO:0006465">
    <property type="term" value="P:signal peptide processing"/>
    <property type="evidence" value="ECO:0007669"/>
    <property type="project" value="InterPro"/>
</dbReference>